<dbReference type="InterPro" id="IPR009057">
    <property type="entry name" value="Homeodomain-like_sf"/>
</dbReference>
<feature type="region of interest" description="Disordered" evidence="1">
    <location>
        <begin position="181"/>
        <end position="217"/>
    </location>
</feature>
<feature type="compositionally biased region" description="Low complexity" evidence="1">
    <location>
        <begin position="251"/>
        <end position="265"/>
    </location>
</feature>
<dbReference type="SUPFAM" id="SSF64518">
    <property type="entry name" value="Phase 1 flagellin"/>
    <property type="match status" value="1"/>
</dbReference>
<gene>
    <name evidence="2" type="ORF">Slin15195_G084580</name>
</gene>
<protein>
    <submittedName>
        <fullName evidence="2">Homeobox-like domain superfamily protein</fullName>
    </submittedName>
</protein>
<evidence type="ECO:0000313" key="3">
    <source>
        <dbReference type="Proteomes" id="UP001056384"/>
    </source>
</evidence>
<dbReference type="AlphaFoldDB" id="A0A9Q9EM64"/>
<dbReference type="GO" id="GO:0003677">
    <property type="term" value="F:DNA binding"/>
    <property type="evidence" value="ECO:0007669"/>
    <property type="project" value="UniProtKB-KW"/>
</dbReference>
<sequence>MPGSGKQSSEVQEQIKELLEAGFDPTTIHRKLKVGRSSIYRMKRCLQQHGTNYMPPEMNKKNGRPKVLTPAQELEVRDWLRDPKNRTRYLDDLVWLIHDRFGIVCSTTTMSKMKRKWLRVIEFEESGTPIDDMTRGQLMETHPDLPALHQTAAPPAEMAASSNDNNKSNADVDHTLDAQLDLPDGSFAADDQNSAYPEVPTSYPEVQDAYPTEPLQPSISNQLDQLQHQQQTYDDFQASLGAQQLSPSYVQNQQQTMSSQLEQQLGALTQGDDLGNYGHPTSQ</sequence>
<accession>A0A9Q9EM64</accession>
<organism evidence="2 3">
    <name type="scientific">Septoria linicola</name>
    <dbReference type="NCBI Taxonomy" id="215465"/>
    <lineage>
        <taxon>Eukaryota</taxon>
        <taxon>Fungi</taxon>
        <taxon>Dikarya</taxon>
        <taxon>Ascomycota</taxon>
        <taxon>Pezizomycotina</taxon>
        <taxon>Dothideomycetes</taxon>
        <taxon>Dothideomycetidae</taxon>
        <taxon>Mycosphaerellales</taxon>
        <taxon>Mycosphaerellaceae</taxon>
        <taxon>Septoria</taxon>
    </lineage>
</organism>
<keyword evidence="2" id="KW-0371">Homeobox</keyword>
<dbReference type="Proteomes" id="UP001056384">
    <property type="component" value="Chromosome 7"/>
</dbReference>
<feature type="region of interest" description="Disordered" evidence="1">
    <location>
        <begin position="249"/>
        <end position="283"/>
    </location>
</feature>
<dbReference type="OrthoDB" id="3647574at2759"/>
<reference evidence="2" key="1">
    <citation type="submission" date="2022-06" db="EMBL/GenBank/DDBJ databases">
        <title>Complete genome sequences of two strains of the flax pathogen Septoria linicola.</title>
        <authorList>
            <person name="Lapalu N."/>
            <person name="Simon A."/>
            <person name="Demenou B."/>
            <person name="Paumier D."/>
            <person name="Guillot M.-P."/>
            <person name="Gout L."/>
            <person name="Valade R."/>
        </authorList>
    </citation>
    <scope>NUCLEOTIDE SEQUENCE</scope>
    <source>
        <strain evidence="2">SE15195</strain>
    </source>
</reference>
<keyword evidence="3" id="KW-1185">Reference proteome</keyword>
<keyword evidence="2" id="KW-0238">DNA-binding</keyword>
<dbReference type="SUPFAM" id="SSF46689">
    <property type="entry name" value="Homeodomain-like"/>
    <property type="match status" value="1"/>
</dbReference>
<dbReference type="Gene3D" id="1.10.10.60">
    <property type="entry name" value="Homeodomain-like"/>
    <property type="match status" value="1"/>
</dbReference>
<proteinExistence type="predicted"/>
<evidence type="ECO:0000256" key="1">
    <source>
        <dbReference type="SAM" id="MobiDB-lite"/>
    </source>
</evidence>
<name>A0A9Q9EM64_9PEZI</name>
<evidence type="ECO:0000313" key="2">
    <source>
        <dbReference type="EMBL" id="USW55139.1"/>
    </source>
</evidence>
<dbReference type="EMBL" id="CP099424">
    <property type="protein sequence ID" value="USW55139.1"/>
    <property type="molecule type" value="Genomic_DNA"/>
</dbReference>